<dbReference type="InterPro" id="IPR010982">
    <property type="entry name" value="Lambda_DNA-bd_dom_sf"/>
</dbReference>
<dbReference type="EMBL" id="FUXP01000008">
    <property type="protein sequence ID" value="SKA14765.1"/>
    <property type="molecule type" value="Genomic_DNA"/>
</dbReference>
<evidence type="ECO:0000259" key="1">
    <source>
        <dbReference type="PROSITE" id="PS50943"/>
    </source>
</evidence>
<dbReference type="InterPro" id="IPR001387">
    <property type="entry name" value="Cro/C1-type_HTH"/>
</dbReference>
<evidence type="ECO:0000313" key="3">
    <source>
        <dbReference type="Proteomes" id="UP000190061"/>
    </source>
</evidence>
<dbReference type="Gene3D" id="1.10.260.40">
    <property type="entry name" value="lambda repressor-like DNA-binding domains"/>
    <property type="match status" value="1"/>
</dbReference>
<gene>
    <name evidence="2" type="ORF">SAMN02745674_02161</name>
</gene>
<sequence>MPAALPTPSALGRRLRAARLAKEWTQAQLGQRLLGLDEDDPGTAAPRISRYERGMHTPDLDTIERLAKLLDLPAAYFVASSDTVAEAILVISQLPPRKQKEALALLKELQGSDKSR</sequence>
<reference evidence="2 3" key="1">
    <citation type="submission" date="2017-02" db="EMBL/GenBank/DDBJ databases">
        <authorList>
            <person name="Peterson S.W."/>
        </authorList>
    </citation>
    <scope>NUCLEOTIDE SEQUENCE [LARGE SCALE GENOMIC DNA]</scope>
    <source>
        <strain evidence="2 3">DSM 21749</strain>
    </source>
</reference>
<feature type="domain" description="HTH cro/C1-type" evidence="1">
    <location>
        <begin position="15"/>
        <end position="77"/>
    </location>
</feature>
<dbReference type="Pfam" id="PF13560">
    <property type="entry name" value="HTH_31"/>
    <property type="match status" value="1"/>
</dbReference>
<dbReference type="AlphaFoldDB" id="A0A1T4RFK6"/>
<keyword evidence="3" id="KW-1185">Reference proteome</keyword>
<dbReference type="SUPFAM" id="SSF47413">
    <property type="entry name" value="lambda repressor-like DNA-binding domains"/>
    <property type="match status" value="1"/>
</dbReference>
<dbReference type="SMART" id="SM00530">
    <property type="entry name" value="HTH_XRE"/>
    <property type="match status" value="1"/>
</dbReference>
<evidence type="ECO:0000313" key="2">
    <source>
        <dbReference type="EMBL" id="SKA14765.1"/>
    </source>
</evidence>
<dbReference type="GO" id="GO:0003677">
    <property type="term" value="F:DNA binding"/>
    <property type="evidence" value="ECO:0007669"/>
    <property type="project" value="InterPro"/>
</dbReference>
<organism evidence="2 3">
    <name type="scientific">Lysobacter spongiicola DSM 21749</name>
    <dbReference type="NCBI Taxonomy" id="1122188"/>
    <lineage>
        <taxon>Bacteria</taxon>
        <taxon>Pseudomonadati</taxon>
        <taxon>Pseudomonadota</taxon>
        <taxon>Gammaproteobacteria</taxon>
        <taxon>Lysobacterales</taxon>
        <taxon>Lysobacteraceae</taxon>
        <taxon>Novilysobacter</taxon>
    </lineage>
</organism>
<dbReference type="OrthoDB" id="6006530at2"/>
<dbReference type="CDD" id="cd00093">
    <property type="entry name" value="HTH_XRE"/>
    <property type="match status" value="1"/>
</dbReference>
<proteinExistence type="predicted"/>
<name>A0A1T4RFK6_9GAMM</name>
<protein>
    <submittedName>
        <fullName evidence="2">Helix-turn-helix domain-containing protein</fullName>
    </submittedName>
</protein>
<dbReference type="RefSeq" id="WP_078758716.1">
    <property type="nucleotide sequence ID" value="NZ_FUXP01000008.1"/>
</dbReference>
<dbReference type="PROSITE" id="PS50943">
    <property type="entry name" value="HTH_CROC1"/>
    <property type="match status" value="1"/>
</dbReference>
<dbReference type="STRING" id="1122188.SAMN02745674_02161"/>
<accession>A0A1T4RFK6</accession>
<dbReference type="Proteomes" id="UP000190061">
    <property type="component" value="Unassembled WGS sequence"/>
</dbReference>